<dbReference type="PANTHER" id="PTHR10434:SF11">
    <property type="entry name" value="1-ACYL-SN-GLYCEROL-3-PHOSPHATE ACYLTRANSFERASE"/>
    <property type="match status" value="1"/>
</dbReference>
<dbReference type="Proteomes" id="UP000253426">
    <property type="component" value="Unassembled WGS sequence"/>
</dbReference>
<dbReference type="SMART" id="SM00563">
    <property type="entry name" value="PlsC"/>
    <property type="match status" value="1"/>
</dbReference>
<keyword evidence="2 5" id="KW-0808">Transferase</keyword>
<dbReference type="GO" id="GO:0006654">
    <property type="term" value="P:phosphatidic acid biosynthetic process"/>
    <property type="evidence" value="ECO:0007669"/>
    <property type="project" value="TreeGrafter"/>
</dbReference>
<proteinExistence type="predicted"/>
<feature type="domain" description="Phospholipid/glycerol acyltransferase" evidence="4">
    <location>
        <begin position="32"/>
        <end position="153"/>
    </location>
</feature>
<name>A0A366HS48_9BACT</name>
<dbReference type="RefSeq" id="WP_113957851.1">
    <property type="nucleotide sequence ID" value="NZ_QNRR01000002.1"/>
</dbReference>
<dbReference type="SUPFAM" id="SSF69593">
    <property type="entry name" value="Glycerol-3-phosphate (1)-acyltransferase"/>
    <property type="match status" value="1"/>
</dbReference>
<evidence type="ECO:0000256" key="1">
    <source>
        <dbReference type="ARBA" id="ARBA00005189"/>
    </source>
</evidence>
<dbReference type="InterPro" id="IPR002123">
    <property type="entry name" value="Plipid/glycerol_acylTrfase"/>
</dbReference>
<reference evidence="5 6" key="1">
    <citation type="submission" date="2018-06" db="EMBL/GenBank/DDBJ databases">
        <title>Genomic Encyclopedia of Type Strains, Phase IV (KMG-IV): sequencing the most valuable type-strain genomes for metagenomic binning, comparative biology and taxonomic classification.</title>
        <authorList>
            <person name="Goeker M."/>
        </authorList>
    </citation>
    <scope>NUCLEOTIDE SEQUENCE [LARGE SCALE GENOMIC DNA]</scope>
    <source>
        <strain evidence="5 6">DSM 25532</strain>
    </source>
</reference>
<gene>
    <name evidence="5" type="ORF">DES53_102715</name>
</gene>
<sequence>MWLRSSSVFLIRLITGVNPVWVDCPAPCGQLRVYFANHGSHLDFATLWAALPAAARECTRPVAARDYWGKTAANRAIAVGLFNSLLIAREGITRKDNPIEQMATAMREGNSLILFPEGTRSPDGTMCEFKPGLYHLAAKVPEAEFVPVYLQNLNRILPKGHLLPIPLLSSVVFGAPLKLEPGEKKQDFLKRTKEAVVNLMPHATHA</sequence>
<protein>
    <submittedName>
        <fullName evidence="5">1-acyl-sn-glycerol-3-phosphate acyltransferase</fullName>
    </submittedName>
</protein>
<accession>A0A366HS48</accession>
<dbReference type="AlphaFoldDB" id="A0A366HS48"/>
<evidence type="ECO:0000259" key="4">
    <source>
        <dbReference type="SMART" id="SM00563"/>
    </source>
</evidence>
<evidence type="ECO:0000256" key="2">
    <source>
        <dbReference type="ARBA" id="ARBA00022679"/>
    </source>
</evidence>
<dbReference type="PANTHER" id="PTHR10434">
    <property type="entry name" value="1-ACYL-SN-GLYCEROL-3-PHOSPHATE ACYLTRANSFERASE"/>
    <property type="match status" value="1"/>
</dbReference>
<dbReference type="Pfam" id="PF01553">
    <property type="entry name" value="Acyltransferase"/>
    <property type="match status" value="1"/>
</dbReference>
<dbReference type="CDD" id="cd07989">
    <property type="entry name" value="LPLAT_AGPAT-like"/>
    <property type="match status" value="1"/>
</dbReference>
<organism evidence="5 6">
    <name type="scientific">Roseimicrobium gellanilyticum</name>
    <dbReference type="NCBI Taxonomy" id="748857"/>
    <lineage>
        <taxon>Bacteria</taxon>
        <taxon>Pseudomonadati</taxon>
        <taxon>Verrucomicrobiota</taxon>
        <taxon>Verrucomicrobiia</taxon>
        <taxon>Verrucomicrobiales</taxon>
        <taxon>Verrucomicrobiaceae</taxon>
        <taxon>Roseimicrobium</taxon>
    </lineage>
</organism>
<evidence type="ECO:0000256" key="3">
    <source>
        <dbReference type="ARBA" id="ARBA00023315"/>
    </source>
</evidence>
<dbReference type="OrthoDB" id="9803035at2"/>
<comment type="pathway">
    <text evidence="1">Lipid metabolism.</text>
</comment>
<evidence type="ECO:0000313" key="6">
    <source>
        <dbReference type="Proteomes" id="UP000253426"/>
    </source>
</evidence>
<keyword evidence="3 5" id="KW-0012">Acyltransferase</keyword>
<keyword evidence="6" id="KW-1185">Reference proteome</keyword>
<comment type="caution">
    <text evidence="5">The sequence shown here is derived from an EMBL/GenBank/DDBJ whole genome shotgun (WGS) entry which is preliminary data.</text>
</comment>
<evidence type="ECO:0000313" key="5">
    <source>
        <dbReference type="EMBL" id="RBP46326.1"/>
    </source>
</evidence>
<dbReference type="GO" id="GO:0003841">
    <property type="term" value="F:1-acylglycerol-3-phosphate O-acyltransferase activity"/>
    <property type="evidence" value="ECO:0007669"/>
    <property type="project" value="TreeGrafter"/>
</dbReference>
<dbReference type="EMBL" id="QNRR01000002">
    <property type="protein sequence ID" value="RBP46326.1"/>
    <property type="molecule type" value="Genomic_DNA"/>
</dbReference>